<dbReference type="InterPro" id="IPR002794">
    <property type="entry name" value="DUF92_TMEM19"/>
</dbReference>
<dbReference type="PANTHER" id="PTHR13353">
    <property type="entry name" value="TRANSMEMBRANE PROTEIN 19"/>
    <property type="match status" value="1"/>
</dbReference>
<organism evidence="7 8">
    <name type="scientific">Somion occarium</name>
    <dbReference type="NCBI Taxonomy" id="3059160"/>
    <lineage>
        <taxon>Eukaryota</taxon>
        <taxon>Fungi</taxon>
        <taxon>Dikarya</taxon>
        <taxon>Basidiomycota</taxon>
        <taxon>Agaricomycotina</taxon>
        <taxon>Agaricomycetes</taxon>
        <taxon>Polyporales</taxon>
        <taxon>Cerrenaceae</taxon>
        <taxon>Somion</taxon>
    </lineage>
</organism>
<name>A0ABP1D5F0_9APHY</name>
<gene>
    <name evidence="7" type="ORF">GFSPODELE1_LOCUS4396</name>
</gene>
<evidence type="ECO:0008006" key="9">
    <source>
        <dbReference type="Google" id="ProtNLM"/>
    </source>
</evidence>
<keyword evidence="5 6" id="KW-0472">Membrane</keyword>
<keyword evidence="4 6" id="KW-1133">Transmembrane helix</keyword>
<evidence type="ECO:0000256" key="6">
    <source>
        <dbReference type="SAM" id="Phobius"/>
    </source>
</evidence>
<feature type="transmembrane region" description="Helical" evidence="6">
    <location>
        <begin position="232"/>
        <end position="254"/>
    </location>
</feature>
<reference evidence="8" key="1">
    <citation type="submission" date="2024-04" db="EMBL/GenBank/DDBJ databases">
        <authorList>
            <person name="Shaw F."/>
            <person name="Minotto A."/>
        </authorList>
    </citation>
    <scope>NUCLEOTIDE SEQUENCE [LARGE SCALE GENOMIC DNA]</scope>
</reference>
<evidence type="ECO:0000256" key="4">
    <source>
        <dbReference type="ARBA" id="ARBA00022989"/>
    </source>
</evidence>
<dbReference type="PANTHER" id="PTHR13353:SF5">
    <property type="entry name" value="TRANSMEMBRANE PROTEIN 19"/>
    <property type="match status" value="1"/>
</dbReference>
<evidence type="ECO:0000256" key="2">
    <source>
        <dbReference type="ARBA" id="ARBA00009012"/>
    </source>
</evidence>
<keyword evidence="3 6" id="KW-0812">Transmembrane</keyword>
<feature type="transmembrane region" description="Helical" evidence="6">
    <location>
        <begin position="32"/>
        <end position="59"/>
    </location>
</feature>
<proteinExistence type="inferred from homology"/>
<dbReference type="EMBL" id="OZ037946">
    <property type="protein sequence ID" value="CAL1703086.1"/>
    <property type="molecule type" value="Genomic_DNA"/>
</dbReference>
<accession>A0ABP1D5F0</accession>
<dbReference type="Pfam" id="PF01940">
    <property type="entry name" value="DUF92"/>
    <property type="match status" value="1"/>
</dbReference>
<evidence type="ECO:0000256" key="1">
    <source>
        <dbReference type="ARBA" id="ARBA00004141"/>
    </source>
</evidence>
<dbReference type="Proteomes" id="UP001497453">
    <property type="component" value="Chromosome 3"/>
</dbReference>
<protein>
    <recommendedName>
        <fullName evidence="9">Transmembrane protein 19</fullName>
    </recommendedName>
</protein>
<evidence type="ECO:0000313" key="8">
    <source>
        <dbReference type="Proteomes" id="UP001497453"/>
    </source>
</evidence>
<comment type="similarity">
    <text evidence="2">Belongs to the TMEM19 family.</text>
</comment>
<evidence type="ECO:0000256" key="5">
    <source>
        <dbReference type="ARBA" id="ARBA00023136"/>
    </source>
</evidence>
<feature type="transmembrane region" description="Helical" evidence="6">
    <location>
        <begin position="198"/>
        <end position="217"/>
    </location>
</feature>
<evidence type="ECO:0000256" key="3">
    <source>
        <dbReference type="ARBA" id="ARBA00022692"/>
    </source>
</evidence>
<sequence>MLFDKPWLEFLLAGYLGFSGVRKGSLSPSGGITAFIVGFSMLAVPLRSFGVSLIVFYLVGSKATKAGKELKAKLEDGHQAAGYRNATQVLCNSLSAFLAAVLWSAYFAPQSWEAKLFGGYAPKEVPYDSSEWCALSTTVAGGRSRILLFVALGHFACCLGDTLASELGILSTTPPVLITTLKTVPPGTNGGISKNGTFASLLGGFIMGVTFTASLLIESSACRAVWYNVVPLIWWGTLAGVLGSMIDSLMGATIQETKYSTKTKKILTDESHVPQSSSDLRTVSGFNLLTNNQVNLLSSMLTATILGRLAALQPGI</sequence>
<keyword evidence="8" id="KW-1185">Reference proteome</keyword>
<comment type="subcellular location">
    <subcellularLocation>
        <location evidence="1">Membrane</location>
        <topology evidence="1">Multi-pass membrane protein</topology>
    </subcellularLocation>
</comment>
<evidence type="ECO:0000313" key="7">
    <source>
        <dbReference type="EMBL" id="CAL1703086.1"/>
    </source>
</evidence>